<evidence type="ECO:0000313" key="3">
    <source>
        <dbReference type="Proteomes" id="UP000262621"/>
    </source>
</evidence>
<evidence type="ECO:0000313" key="2">
    <source>
        <dbReference type="EMBL" id="RFS44182.1"/>
    </source>
</evidence>
<comment type="caution">
    <text evidence="2">The sequence shown here is derived from an EMBL/GenBank/DDBJ whole genome shotgun (WGS) entry which is preliminary data.</text>
</comment>
<feature type="region of interest" description="Disordered" evidence="1">
    <location>
        <begin position="80"/>
        <end position="99"/>
    </location>
</feature>
<sequence>MTTDEDTDHEDLLERLLRHLLSGGNLDELCEEAGLPVLLESTGRPVNVREVVADGDAGVLALNRGVVFRLSGGSEVQLSIVTSRRPDSPVQERPPRTSG</sequence>
<protein>
    <submittedName>
        <fullName evidence="2">Uncharacterized protein</fullName>
    </submittedName>
</protein>
<evidence type="ECO:0000256" key="1">
    <source>
        <dbReference type="SAM" id="MobiDB-lite"/>
    </source>
</evidence>
<dbReference type="RefSeq" id="WP_117230235.1">
    <property type="nucleotide sequence ID" value="NZ_CP061725.1"/>
</dbReference>
<gene>
    <name evidence="2" type="ORF">D0Q02_23790</name>
</gene>
<name>A0A372FTQ8_9ACTN</name>
<dbReference type="EMBL" id="QVFU01000035">
    <property type="protein sequence ID" value="RFS44182.1"/>
    <property type="molecule type" value="Genomic_DNA"/>
</dbReference>
<proteinExistence type="predicted"/>
<dbReference type="OrthoDB" id="3390238at2"/>
<reference evidence="2 3" key="1">
    <citation type="submission" date="2018-08" db="EMBL/GenBank/DDBJ databases">
        <title>Verrucosispora craniellae sp. nov., isolated from a marine sponge in the South China Sea.</title>
        <authorList>
            <person name="Li L."/>
            <person name="Lin H.W."/>
        </authorList>
    </citation>
    <scope>NUCLEOTIDE SEQUENCE [LARGE SCALE GENOMIC DNA]</scope>
    <source>
        <strain evidence="2 3">LHW63014</strain>
    </source>
</reference>
<accession>A0A372FTQ8</accession>
<keyword evidence="3" id="KW-1185">Reference proteome</keyword>
<dbReference type="AlphaFoldDB" id="A0A372FTQ8"/>
<dbReference type="Proteomes" id="UP000262621">
    <property type="component" value="Unassembled WGS sequence"/>
</dbReference>
<organism evidence="2 3">
    <name type="scientific">Micromonospora craniellae</name>
    <dbReference type="NCBI Taxonomy" id="2294034"/>
    <lineage>
        <taxon>Bacteria</taxon>
        <taxon>Bacillati</taxon>
        <taxon>Actinomycetota</taxon>
        <taxon>Actinomycetes</taxon>
        <taxon>Micromonosporales</taxon>
        <taxon>Micromonosporaceae</taxon>
        <taxon>Micromonospora</taxon>
    </lineage>
</organism>